<evidence type="ECO:0000313" key="3">
    <source>
        <dbReference type="Proteomes" id="UP000324222"/>
    </source>
</evidence>
<accession>A0A5B7G723</accession>
<sequence>MGDTHHLVEESAPGVHRVHRADPGIPEGHAAEIAHYLAVLNGLKQRARVSSEDMSRSRSQDTHPGVLPRVAVDVKRSQLFKIAVTDP</sequence>
<dbReference type="EMBL" id="VSRR010011225">
    <property type="protein sequence ID" value="MPC52888.1"/>
    <property type="molecule type" value="Genomic_DNA"/>
</dbReference>
<organism evidence="2 3">
    <name type="scientific">Portunus trituberculatus</name>
    <name type="common">Swimming crab</name>
    <name type="synonym">Neptunus trituberculatus</name>
    <dbReference type="NCBI Taxonomy" id="210409"/>
    <lineage>
        <taxon>Eukaryota</taxon>
        <taxon>Metazoa</taxon>
        <taxon>Ecdysozoa</taxon>
        <taxon>Arthropoda</taxon>
        <taxon>Crustacea</taxon>
        <taxon>Multicrustacea</taxon>
        <taxon>Malacostraca</taxon>
        <taxon>Eumalacostraca</taxon>
        <taxon>Eucarida</taxon>
        <taxon>Decapoda</taxon>
        <taxon>Pleocyemata</taxon>
        <taxon>Brachyura</taxon>
        <taxon>Eubrachyura</taxon>
        <taxon>Portunoidea</taxon>
        <taxon>Portunidae</taxon>
        <taxon>Portuninae</taxon>
        <taxon>Portunus</taxon>
    </lineage>
</organism>
<protein>
    <submittedName>
        <fullName evidence="2">Uncharacterized protein</fullName>
    </submittedName>
</protein>
<proteinExistence type="predicted"/>
<gene>
    <name evidence="2" type="ORF">E2C01_046767</name>
</gene>
<dbReference type="Proteomes" id="UP000324222">
    <property type="component" value="Unassembled WGS sequence"/>
</dbReference>
<name>A0A5B7G723_PORTR</name>
<evidence type="ECO:0000313" key="2">
    <source>
        <dbReference type="EMBL" id="MPC52888.1"/>
    </source>
</evidence>
<keyword evidence="3" id="KW-1185">Reference proteome</keyword>
<comment type="caution">
    <text evidence="2">The sequence shown here is derived from an EMBL/GenBank/DDBJ whole genome shotgun (WGS) entry which is preliminary data.</text>
</comment>
<feature type="region of interest" description="Disordered" evidence="1">
    <location>
        <begin position="1"/>
        <end position="24"/>
    </location>
</feature>
<reference evidence="2 3" key="1">
    <citation type="submission" date="2019-05" db="EMBL/GenBank/DDBJ databases">
        <title>Another draft genome of Portunus trituberculatus and its Hox gene families provides insights of decapod evolution.</title>
        <authorList>
            <person name="Jeong J.-H."/>
            <person name="Song I."/>
            <person name="Kim S."/>
            <person name="Choi T."/>
            <person name="Kim D."/>
            <person name="Ryu S."/>
            <person name="Kim W."/>
        </authorList>
    </citation>
    <scope>NUCLEOTIDE SEQUENCE [LARGE SCALE GENOMIC DNA]</scope>
    <source>
        <tissue evidence="2">Muscle</tissue>
    </source>
</reference>
<dbReference type="AlphaFoldDB" id="A0A5B7G723"/>
<evidence type="ECO:0000256" key="1">
    <source>
        <dbReference type="SAM" id="MobiDB-lite"/>
    </source>
</evidence>